<evidence type="ECO:0008006" key="3">
    <source>
        <dbReference type="Google" id="ProtNLM"/>
    </source>
</evidence>
<name>K1XM64_MARBU</name>
<dbReference type="OrthoDB" id="3556418at2759"/>
<organism evidence="1 2">
    <name type="scientific">Marssonina brunnea f. sp. multigermtubi (strain MB_m1)</name>
    <name type="common">Marssonina leaf spot fungus</name>
    <dbReference type="NCBI Taxonomy" id="1072389"/>
    <lineage>
        <taxon>Eukaryota</taxon>
        <taxon>Fungi</taxon>
        <taxon>Dikarya</taxon>
        <taxon>Ascomycota</taxon>
        <taxon>Pezizomycotina</taxon>
        <taxon>Leotiomycetes</taxon>
        <taxon>Helotiales</taxon>
        <taxon>Drepanopezizaceae</taxon>
        <taxon>Drepanopeziza</taxon>
    </lineage>
</organism>
<reference evidence="1 2" key="1">
    <citation type="journal article" date="2012" name="BMC Genomics">
        <title>Sequencing the genome of Marssonina brunnea reveals fungus-poplar co-evolution.</title>
        <authorList>
            <person name="Zhu S."/>
            <person name="Cao Y.-Z."/>
            <person name="Jiang C."/>
            <person name="Tan B.-Y."/>
            <person name="Wang Z."/>
            <person name="Feng S."/>
            <person name="Zhang L."/>
            <person name="Su X.-H."/>
            <person name="Brejova B."/>
            <person name="Vinar T."/>
            <person name="Xu M."/>
            <person name="Wang M.-X."/>
            <person name="Zhang S.-G."/>
            <person name="Huang M.-R."/>
            <person name="Wu R."/>
            <person name="Zhou Y."/>
        </authorList>
    </citation>
    <scope>NUCLEOTIDE SEQUENCE [LARGE SCALE GENOMIC DNA]</scope>
    <source>
        <strain evidence="1 2">MB_m1</strain>
    </source>
</reference>
<gene>
    <name evidence="1" type="ORF">MBM_00716</name>
</gene>
<dbReference type="EMBL" id="JH921428">
    <property type="protein sequence ID" value="EKD21603.1"/>
    <property type="molecule type" value="Genomic_DNA"/>
</dbReference>
<dbReference type="Proteomes" id="UP000006753">
    <property type="component" value="Unassembled WGS sequence"/>
</dbReference>
<dbReference type="InParanoid" id="K1XM64"/>
<evidence type="ECO:0000313" key="2">
    <source>
        <dbReference type="Proteomes" id="UP000006753"/>
    </source>
</evidence>
<dbReference type="HOGENOM" id="CLU_145557_0_0_1"/>
<dbReference type="KEGG" id="mbe:MBM_00716"/>
<proteinExistence type="predicted"/>
<sequence length="116" mass="13558">MHFNGKNPFINVVHDLGINFNLAIFRKYFKSIKSTSKQMLIKAYYSVELVERYYVFVRRAFKIVIKELLKALRENRLQMAIKAINDTAGLNSLVFTLFVFNTLSKLTEQDRLAAFT</sequence>
<dbReference type="AlphaFoldDB" id="K1XM64"/>
<keyword evidence="2" id="KW-1185">Reference proteome</keyword>
<accession>K1XM64</accession>
<evidence type="ECO:0000313" key="1">
    <source>
        <dbReference type="EMBL" id="EKD21603.1"/>
    </source>
</evidence>
<protein>
    <recommendedName>
        <fullName evidence="3">Polyprotein</fullName>
    </recommendedName>
</protein>